<evidence type="ECO:0000313" key="4">
    <source>
        <dbReference type="Proteomes" id="UP000286680"/>
    </source>
</evidence>
<dbReference type="EMBL" id="PIPS01000001">
    <property type="protein sequence ID" value="RUO44542.1"/>
    <property type="molecule type" value="Genomic_DNA"/>
</dbReference>
<organism evidence="3 4">
    <name type="scientific">Idiomarina aquatica</name>
    <dbReference type="NCBI Taxonomy" id="1327752"/>
    <lineage>
        <taxon>Bacteria</taxon>
        <taxon>Pseudomonadati</taxon>
        <taxon>Pseudomonadota</taxon>
        <taxon>Gammaproteobacteria</taxon>
        <taxon>Alteromonadales</taxon>
        <taxon>Idiomarinaceae</taxon>
        <taxon>Idiomarina</taxon>
    </lineage>
</organism>
<evidence type="ECO:0000256" key="1">
    <source>
        <dbReference type="SAM" id="Phobius"/>
    </source>
</evidence>
<feature type="chain" id="PRO_5041720958" evidence="2">
    <location>
        <begin position="28"/>
        <end position="238"/>
    </location>
</feature>
<keyword evidence="4" id="KW-1185">Reference proteome</keyword>
<gene>
    <name evidence="3" type="ORF">CWE23_00400</name>
</gene>
<dbReference type="RefSeq" id="WP_126819099.1">
    <property type="nucleotide sequence ID" value="NZ_PIPS01000001.1"/>
</dbReference>
<keyword evidence="1" id="KW-0812">Transmembrane</keyword>
<name>A0AA94EEW7_9GAMM</name>
<evidence type="ECO:0000313" key="3">
    <source>
        <dbReference type="EMBL" id="RUO44542.1"/>
    </source>
</evidence>
<protein>
    <submittedName>
        <fullName evidence="3">Uncharacterized protein</fullName>
    </submittedName>
</protein>
<dbReference type="Proteomes" id="UP000286680">
    <property type="component" value="Unassembled WGS sequence"/>
</dbReference>
<evidence type="ECO:0000256" key="2">
    <source>
        <dbReference type="SAM" id="SignalP"/>
    </source>
</evidence>
<keyword evidence="1" id="KW-1133">Transmembrane helix</keyword>
<feature type="transmembrane region" description="Helical" evidence="1">
    <location>
        <begin position="88"/>
        <end position="107"/>
    </location>
</feature>
<feature type="signal peptide" evidence="2">
    <location>
        <begin position="1"/>
        <end position="27"/>
    </location>
</feature>
<dbReference type="AlphaFoldDB" id="A0AA94EEW7"/>
<reference evidence="4" key="1">
    <citation type="journal article" date="2018" name="Front. Microbiol.">
        <title>Genome-Based Analysis Reveals the Taxonomy and Diversity of the Family Idiomarinaceae.</title>
        <authorList>
            <person name="Liu Y."/>
            <person name="Lai Q."/>
            <person name="Shao Z."/>
        </authorList>
    </citation>
    <scope>NUCLEOTIDE SEQUENCE [LARGE SCALE GENOMIC DNA]</scope>
    <source>
        <strain evidence="4">SN-14</strain>
    </source>
</reference>
<proteinExistence type="predicted"/>
<sequence>MASFEFPRNVKLWLVLLVTLTSTSASAFTQENNEKTEQAKTASDNRVVASNNPTAGLPLTIININRLEIPNSLSNTQVSPAWWQDYRAILSILAMILSLSTIGYNVWSRSQDKKQSIHDEFWLRKVIFPKIIEPLQDFWMSSRKIHIEVFGEQPSQSSLTQPKIDEYNLKIWNHIGAIRDSLQALSMVSKNLVQQAEAIIDEYEEDVNDITVFPREHASHLHFKLLEFLKNDVHHEYM</sequence>
<accession>A0AA94EEW7</accession>
<keyword evidence="1" id="KW-0472">Membrane</keyword>
<comment type="caution">
    <text evidence="3">The sequence shown here is derived from an EMBL/GenBank/DDBJ whole genome shotgun (WGS) entry which is preliminary data.</text>
</comment>
<keyword evidence="2" id="KW-0732">Signal</keyword>